<sequence>PDEPLIGYVRGQIIFGTADQFSGSSLTYTVFICSSTFCDLMHPAHEKVLEQEHPSAATFLNNLALLYKIQGHVQQGGAVVQTSCNKVLGSEHSDTATSLNKLVEFYRSQGNCDKAETLNQNMYDKSESLYQKGFEIGAPNHGISSKENGFGQPKPRNP</sequence>
<keyword evidence="7" id="KW-1185">Reference proteome</keyword>
<reference evidence="6 7" key="1">
    <citation type="journal article" date="2018" name="New Phytol.">
        <title>Phylogenomics of Endogonaceae and evolution of mycorrhizas within Mucoromycota.</title>
        <authorList>
            <person name="Chang Y."/>
            <person name="Desiro A."/>
            <person name="Na H."/>
            <person name="Sandor L."/>
            <person name="Lipzen A."/>
            <person name="Clum A."/>
            <person name="Barry K."/>
            <person name="Grigoriev I.V."/>
            <person name="Martin F.M."/>
            <person name="Stajich J.E."/>
            <person name="Smith M.E."/>
            <person name="Bonito G."/>
            <person name="Spatafora J.W."/>
        </authorList>
    </citation>
    <scope>NUCLEOTIDE SEQUENCE [LARGE SCALE GENOMIC DNA]</scope>
    <source>
        <strain evidence="6 7">AD002</strain>
    </source>
</reference>
<keyword evidence="4" id="KW-0802">TPR repeat</keyword>
<keyword evidence="3" id="KW-0677">Repeat</keyword>
<dbReference type="PANTHER" id="PTHR45783">
    <property type="entry name" value="KINESIN LIGHT CHAIN"/>
    <property type="match status" value="1"/>
</dbReference>
<evidence type="ECO:0000313" key="6">
    <source>
        <dbReference type="EMBL" id="RUS31537.1"/>
    </source>
</evidence>
<dbReference type="SUPFAM" id="SSF48452">
    <property type="entry name" value="TPR-like"/>
    <property type="match status" value="1"/>
</dbReference>
<dbReference type="InterPro" id="IPR011990">
    <property type="entry name" value="TPR-like_helical_dom_sf"/>
</dbReference>
<dbReference type="InterPro" id="IPR002151">
    <property type="entry name" value="Kinesin_light"/>
</dbReference>
<comment type="caution">
    <text evidence="6">The sequence shown here is derived from an EMBL/GenBank/DDBJ whole genome shotgun (WGS) entry which is preliminary data.</text>
</comment>
<dbReference type="AlphaFoldDB" id="A0A433QP53"/>
<evidence type="ECO:0000256" key="4">
    <source>
        <dbReference type="ARBA" id="ARBA00022803"/>
    </source>
</evidence>
<proteinExistence type="predicted"/>
<keyword evidence="2" id="KW-0963">Cytoplasm</keyword>
<accession>A0A433QP53</accession>
<protein>
    <recommendedName>
        <fullName evidence="8">Tetratricopeptide repeat-domain-containing protein</fullName>
    </recommendedName>
</protein>
<evidence type="ECO:0000256" key="1">
    <source>
        <dbReference type="ARBA" id="ARBA00004496"/>
    </source>
</evidence>
<dbReference type="GO" id="GO:0007018">
    <property type="term" value="P:microtubule-based movement"/>
    <property type="evidence" value="ECO:0007669"/>
    <property type="project" value="TreeGrafter"/>
</dbReference>
<dbReference type="EMBL" id="RBNJ01002856">
    <property type="protein sequence ID" value="RUS31537.1"/>
    <property type="molecule type" value="Genomic_DNA"/>
</dbReference>
<gene>
    <name evidence="6" type="ORF">BC938DRAFT_477618</name>
</gene>
<comment type="subcellular location">
    <subcellularLocation>
        <location evidence="1">Cytoplasm</location>
    </subcellularLocation>
</comment>
<evidence type="ECO:0008006" key="8">
    <source>
        <dbReference type="Google" id="ProtNLM"/>
    </source>
</evidence>
<dbReference type="Pfam" id="PF13374">
    <property type="entry name" value="TPR_10"/>
    <property type="match status" value="1"/>
</dbReference>
<feature type="region of interest" description="Disordered" evidence="5">
    <location>
        <begin position="136"/>
        <end position="158"/>
    </location>
</feature>
<dbReference type="Proteomes" id="UP000274822">
    <property type="component" value="Unassembled WGS sequence"/>
</dbReference>
<dbReference type="GO" id="GO:0019894">
    <property type="term" value="F:kinesin binding"/>
    <property type="evidence" value="ECO:0007669"/>
    <property type="project" value="TreeGrafter"/>
</dbReference>
<name>A0A433QP53_9FUNG</name>
<feature type="non-terminal residue" evidence="6">
    <location>
        <position position="1"/>
    </location>
</feature>
<dbReference type="GO" id="GO:0005737">
    <property type="term" value="C:cytoplasm"/>
    <property type="evidence" value="ECO:0007669"/>
    <property type="project" value="UniProtKB-SubCell"/>
</dbReference>
<evidence type="ECO:0000313" key="7">
    <source>
        <dbReference type="Proteomes" id="UP000274822"/>
    </source>
</evidence>
<dbReference type="Gene3D" id="1.25.40.10">
    <property type="entry name" value="Tetratricopeptide repeat domain"/>
    <property type="match status" value="1"/>
</dbReference>
<dbReference type="GO" id="GO:0005871">
    <property type="term" value="C:kinesin complex"/>
    <property type="evidence" value="ECO:0007669"/>
    <property type="project" value="InterPro"/>
</dbReference>
<evidence type="ECO:0000256" key="2">
    <source>
        <dbReference type="ARBA" id="ARBA00022490"/>
    </source>
</evidence>
<dbReference type="PANTHER" id="PTHR45783:SF3">
    <property type="entry name" value="KINESIN LIGHT CHAIN"/>
    <property type="match status" value="1"/>
</dbReference>
<organism evidence="6 7">
    <name type="scientific">Jimgerdemannia flammicorona</name>
    <dbReference type="NCBI Taxonomy" id="994334"/>
    <lineage>
        <taxon>Eukaryota</taxon>
        <taxon>Fungi</taxon>
        <taxon>Fungi incertae sedis</taxon>
        <taxon>Mucoromycota</taxon>
        <taxon>Mucoromycotina</taxon>
        <taxon>Endogonomycetes</taxon>
        <taxon>Endogonales</taxon>
        <taxon>Endogonaceae</taxon>
        <taxon>Jimgerdemannia</taxon>
    </lineage>
</organism>
<evidence type="ECO:0000256" key="3">
    <source>
        <dbReference type="ARBA" id="ARBA00022737"/>
    </source>
</evidence>
<evidence type="ECO:0000256" key="5">
    <source>
        <dbReference type="SAM" id="MobiDB-lite"/>
    </source>
</evidence>